<evidence type="ECO:0000256" key="2">
    <source>
        <dbReference type="ARBA" id="ARBA00005581"/>
    </source>
</evidence>
<dbReference type="Proteomes" id="UP000187406">
    <property type="component" value="Unassembled WGS sequence"/>
</dbReference>
<evidence type="ECO:0000313" key="8">
    <source>
        <dbReference type="Proteomes" id="UP000187406"/>
    </source>
</evidence>
<dbReference type="PANTHER" id="PTHR31232:SF155">
    <property type="entry name" value="PLANT SELF-INCOMPATIBILITY PROTEIN S1 FAMILY"/>
    <property type="match status" value="1"/>
</dbReference>
<accession>A0A1Q3CQ29</accession>
<dbReference type="InParanoid" id="A0A1Q3CQ29"/>
<keyword evidence="5" id="KW-0732">Signal</keyword>
<evidence type="ECO:0000256" key="1">
    <source>
        <dbReference type="ARBA" id="ARBA00004613"/>
    </source>
</evidence>
<feature type="non-terminal residue" evidence="7">
    <location>
        <position position="1"/>
    </location>
</feature>
<reference evidence="8" key="1">
    <citation type="submission" date="2016-04" db="EMBL/GenBank/DDBJ databases">
        <title>Cephalotus genome sequencing.</title>
        <authorList>
            <person name="Fukushima K."/>
            <person name="Hasebe M."/>
            <person name="Fang X."/>
        </authorList>
    </citation>
    <scope>NUCLEOTIDE SEQUENCE [LARGE SCALE GENOMIC DNA]</scope>
    <source>
        <strain evidence="8">cv. St1</strain>
    </source>
</reference>
<proteinExistence type="inferred from homology"/>
<evidence type="ECO:0000256" key="5">
    <source>
        <dbReference type="ARBA" id="ARBA00022729"/>
    </source>
</evidence>
<comment type="caution">
    <text evidence="7">The sequence shown here is derived from an EMBL/GenBank/DDBJ whole genome shotgun (WGS) entry which is preliminary data.</text>
</comment>
<dbReference type="GO" id="GO:0005576">
    <property type="term" value="C:extracellular region"/>
    <property type="evidence" value="ECO:0007669"/>
    <property type="project" value="UniProtKB-SubCell"/>
</dbReference>
<dbReference type="OrthoDB" id="1727555at2759"/>
<name>A0A1Q3CQ29_CEPFO</name>
<dbReference type="InterPro" id="IPR010264">
    <property type="entry name" value="Self-incomp_S1"/>
</dbReference>
<keyword evidence="8" id="KW-1185">Reference proteome</keyword>
<dbReference type="AlphaFoldDB" id="A0A1Q3CQ29"/>
<keyword evidence="3 6" id="KW-0713">Self-incompatibility</keyword>
<comment type="similarity">
    <text evidence="2 6">Belongs to the plant self-incompatibility (S1) protein family.</text>
</comment>
<protein>
    <recommendedName>
        <fullName evidence="6">S-protein homolog</fullName>
    </recommendedName>
</protein>
<dbReference type="PANTHER" id="PTHR31232">
    <property type="match status" value="1"/>
</dbReference>
<evidence type="ECO:0000256" key="3">
    <source>
        <dbReference type="ARBA" id="ARBA00022471"/>
    </source>
</evidence>
<dbReference type="Pfam" id="PF05938">
    <property type="entry name" value="Self-incomp_S1"/>
    <property type="match status" value="1"/>
</dbReference>
<dbReference type="EMBL" id="BDDD01002622">
    <property type="protein sequence ID" value="GAV82366.1"/>
    <property type="molecule type" value="Genomic_DNA"/>
</dbReference>
<feature type="non-terminal residue" evidence="7">
    <location>
        <position position="103"/>
    </location>
</feature>
<organism evidence="7 8">
    <name type="scientific">Cephalotus follicularis</name>
    <name type="common">Albany pitcher plant</name>
    <dbReference type="NCBI Taxonomy" id="3775"/>
    <lineage>
        <taxon>Eukaryota</taxon>
        <taxon>Viridiplantae</taxon>
        <taxon>Streptophyta</taxon>
        <taxon>Embryophyta</taxon>
        <taxon>Tracheophyta</taxon>
        <taxon>Spermatophyta</taxon>
        <taxon>Magnoliopsida</taxon>
        <taxon>eudicotyledons</taxon>
        <taxon>Gunneridae</taxon>
        <taxon>Pentapetalae</taxon>
        <taxon>rosids</taxon>
        <taxon>fabids</taxon>
        <taxon>Oxalidales</taxon>
        <taxon>Cephalotaceae</taxon>
        <taxon>Cephalotus</taxon>
    </lineage>
</organism>
<sequence length="103" mass="12307">LILREASAPHVVYRIYVSVQNTMQCNVIIYCKSKDNDLEVRVLSQGDYFGFTFNVNLWRTTLFFRGFAFYYGRIVYDIVKARRDSHRCTHCSWEAREDRVYGF</sequence>
<evidence type="ECO:0000256" key="4">
    <source>
        <dbReference type="ARBA" id="ARBA00022525"/>
    </source>
</evidence>
<evidence type="ECO:0000256" key="6">
    <source>
        <dbReference type="RuleBase" id="RU367044"/>
    </source>
</evidence>
<dbReference type="GO" id="GO:0060320">
    <property type="term" value="P:rejection of self pollen"/>
    <property type="evidence" value="ECO:0007669"/>
    <property type="project" value="UniProtKB-KW"/>
</dbReference>
<evidence type="ECO:0000313" key="7">
    <source>
        <dbReference type="EMBL" id="GAV82366.1"/>
    </source>
</evidence>
<gene>
    <name evidence="7" type="ORF">CFOL_v3_25818</name>
</gene>
<comment type="subcellular location">
    <subcellularLocation>
        <location evidence="1 6">Secreted</location>
    </subcellularLocation>
</comment>
<keyword evidence="4 6" id="KW-0964">Secreted</keyword>